<organism evidence="1 2">
    <name type="scientific">Cichorium intybus</name>
    <name type="common">Chicory</name>
    <dbReference type="NCBI Taxonomy" id="13427"/>
    <lineage>
        <taxon>Eukaryota</taxon>
        <taxon>Viridiplantae</taxon>
        <taxon>Streptophyta</taxon>
        <taxon>Embryophyta</taxon>
        <taxon>Tracheophyta</taxon>
        <taxon>Spermatophyta</taxon>
        <taxon>Magnoliopsida</taxon>
        <taxon>eudicotyledons</taxon>
        <taxon>Gunneridae</taxon>
        <taxon>Pentapetalae</taxon>
        <taxon>asterids</taxon>
        <taxon>campanulids</taxon>
        <taxon>Asterales</taxon>
        <taxon>Asteraceae</taxon>
        <taxon>Cichorioideae</taxon>
        <taxon>Cichorieae</taxon>
        <taxon>Cichoriinae</taxon>
        <taxon>Cichorium</taxon>
    </lineage>
</organism>
<reference evidence="2" key="1">
    <citation type="journal article" date="2022" name="Mol. Ecol. Resour.">
        <title>The genomes of chicory, endive, great burdock and yacon provide insights into Asteraceae palaeo-polyploidization history and plant inulin production.</title>
        <authorList>
            <person name="Fan W."/>
            <person name="Wang S."/>
            <person name="Wang H."/>
            <person name="Wang A."/>
            <person name="Jiang F."/>
            <person name="Liu H."/>
            <person name="Zhao H."/>
            <person name="Xu D."/>
            <person name="Zhang Y."/>
        </authorList>
    </citation>
    <scope>NUCLEOTIDE SEQUENCE [LARGE SCALE GENOMIC DNA]</scope>
    <source>
        <strain evidence="2">cv. Punajuju</strain>
    </source>
</reference>
<evidence type="ECO:0000313" key="1">
    <source>
        <dbReference type="EMBL" id="KAI3763588.1"/>
    </source>
</evidence>
<sequence>MKMMKLLQTCMLISFFIVVSAIDEDRKVIMGSSPYSQAKSCISRQQGRGISWVFQQQLSEVPSVRATRSLESLTAAYGRNHRASTMKDSDQFQRSGKGSVGVAQISLAIGNFKLK</sequence>
<proteinExistence type="predicted"/>
<accession>A0ACB9EY84</accession>
<reference evidence="1 2" key="2">
    <citation type="journal article" date="2022" name="Mol. Ecol. Resour.">
        <title>The genomes of chicory, endive, great burdock and yacon provide insights into Asteraceae paleo-polyploidization history and plant inulin production.</title>
        <authorList>
            <person name="Fan W."/>
            <person name="Wang S."/>
            <person name="Wang H."/>
            <person name="Wang A."/>
            <person name="Jiang F."/>
            <person name="Liu H."/>
            <person name="Zhao H."/>
            <person name="Xu D."/>
            <person name="Zhang Y."/>
        </authorList>
    </citation>
    <scope>NUCLEOTIDE SEQUENCE [LARGE SCALE GENOMIC DNA]</scope>
    <source>
        <strain evidence="2">cv. Punajuju</strain>
        <tissue evidence="1">Leaves</tissue>
    </source>
</reference>
<dbReference type="Proteomes" id="UP001055811">
    <property type="component" value="Linkage Group LG03"/>
</dbReference>
<keyword evidence="2" id="KW-1185">Reference proteome</keyword>
<protein>
    <submittedName>
        <fullName evidence="1">Uncharacterized protein</fullName>
    </submittedName>
</protein>
<comment type="caution">
    <text evidence="1">The sequence shown here is derived from an EMBL/GenBank/DDBJ whole genome shotgun (WGS) entry which is preliminary data.</text>
</comment>
<dbReference type="EMBL" id="CM042011">
    <property type="protein sequence ID" value="KAI3763588.1"/>
    <property type="molecule type" value="Genomic_DNA"/>
</dbReference>
<gene>
    <name evidence="1" type="ORF">L2E82_13545</name>
</gene>
<name>A0ACB9EY84_CICIN</name>
<evidence type="ECO:0000313" key="2">
    <source>
        <dbReference type="Proteomes" id="UP001055811"/>
    </source>
</evidence>